<proteinExistence type="predicted"/>
<name>A0A9N9DUI7_9GLOM</name>
<dbReference type="Proteomes" id="UP000789508">
    <property type="component" value="Unassembled WGS sequence"/>
</dbReference>
<gene>
    <name evidence="1" type="ORF">ALEPTO_LOCUS9927</name>
</gene>
<organism evidence="1 2">
    <name type="scientific">Ambispora leptoticha</name>
    <dbReference type="NCBI Taxonomy" id="144679"/>
    <lineage>
        <taxon>Eukaryota</taxon>
        <taxon>Fungi</taxon>
        <taxon>Fungi incertae sedis</taxon>
        <taxon>Mucoromycota</taxon>
        <taxon>Glomeromycotina</taxon>
        <taxon>Glomeromycetes</taxon>
        <taxon>Archaeosporales</taxon>
        <taxon>Ambisporaceae</taxon>
        <taxon>Ambispora</taxon>
    </lineage>
</organism>
<comment type="caution">
    <text evidence="1">The sequence shown here is derived from an EMBL/GenBank/DDBJ whole genome shotgun (WGS) entry which is preliminary data.</text>
</comment>
<dbReference type="OrthoDB" id="413649at2759"/>
<reference evidence="1" key="1">
    <citation type="submission" date="2021-06" db="EMBL/GenBank/DDBJ databases">
        <authorList>
            <person name="Kallberg Y."/>
            <person name="Tangrot J."/>
            <person name="Rosling A."/>
        </authorList>
    </citation>
    <scope>NUCLEOTIDE SEQUENCE</scope>
    <source>
        <strain evidence="1">FL130A</strain>
    </source>
</reference>
<accession>A0A9N9DUI7</accession>
<evidence type="ECO:0000313" key="2">
    <source>
        <dbReference type="Proteomes" id="UP000789508"/>
    </source>
</evidence>
<evidence type="ECO:0000313" key="1">
    <source>
        <dbReference type="EMBL" id="CAG8648220.1"/>
    </source>
</evidence>
<protein>
    <submittedName>
        <fullName evidence="1">3613_t:CDS:1</fullName>
    </submittedName>
</protein>
<keyword evidence="2" id="KW-1185">Reference proteome</keyword>
<dbReference type="AlphaFoldDB" id="A0A9N9DUI7"/>
<sequence length="59" mass="6964">MTDQGWARNETNIGQMAHERFGYDRVYNFDDLFRICNFELERHECVEAVGKVETFSTGE</sequence>
<dbReference type="EMBL" id="CAJVPS010009196">
    <property type="protein sequence ID" value="CAG8648220.1"/>
    <property type="molecule type" value="Genomic_DNA"/>
</dbReference>